<feature type="compositionally biased region" description="Polar residues" evidence="1">
    <location>
        <begin position="11"/>
        <end position="26"/>
    </location>
</feature>
<keyword evidence="3" id="KW-1185">Reference proteome</keyword>
<name>A0A9P6B2N1_9AGAM</name>
<reference evidence="2" key="1">
    <citation type="journal article" date="2020" name="Nat. Commun.">
        <title>Large-scale genome sequencing of mycorrhizal fungi provides insights into the early evolution of symbiotic traits.</title>
        <authorList>
            <person name="Miyauchi S."/>
            <person name="Kiss E."/>
            <person name="Kuo A."/>
            <person name="Drula E."/>
            <person name="Kohler A."/>
            <person name="Sanchez-Garcia M."/>
            <person name="Morin E."/>
            <person name="Andreopoulos B."/>
            <person name="Barry K.W."/>
            <person name="Bonito G."/>
            <person name="Buee M."/>
            <person name="Carver A."/>
            <person name="Chen C."/>
            <person name="Cichocki N."/>
            <person name="Clum A."/>
            <person name="Culley D."/>
            <person name="Crous P.W."/>
            <person name="Fauchery L."/>
            <person name="Girlanda M."/>
            <person name="Hayes R.D."/>
            <person name="Keri Z."/>
            <person name="LaButti K."/>
            <person name="Lipzen A."/>
            <person name="Lombard V."/>
            <person name="Magnuson J."/>
            <person name="Maillard F."/>
            <person name="Murat C."/>
            <person name="Nolan M."/>
            <person name="Ohm R.A."/>
            <person name="Pangilinan J."/>
            <person name="Pereira M.F."/>
            <person name="Perotto S."/>
            <person name="Peter M."/>
            <person name="Pfister S."/>
            <person name="Riley R."/>
            <person name="Sitrit Y."/>
            <person name="Stielow J.B."/>
            <person name="Szollosi G."/>
            <person name="Zifcakova L."/>
            <person name="Stursova M."/>
            <person name="Spatafora J.W."/>
            <person name="Tedersoo L."/>
            <person name="Vaario L.M."/>
            <person name="Yamada A."/>
            <person name="Yan M."/>
            <person name="Wang P."/>
            <person name="Xu J."/>
            <person name="Bruns T."/>
            <person name="Baldrian P."/>
            <person name="Vilgalys R."/>
            <person name="Dunand C."/>
            <person name="Henrissat B."/>
            <person name="Grigoriev I.V."/>
            <person name="Hibbett D."/>
            <person name="Nagy L.G."/>
            <person name="Martin F.M."/>
        </authorList>
    </citation>
    <scope>NUCLEOTIDE SEQUENCE</scope>
    <source>
        <strain evidence="2">UP504</strain>
    </source>
</reference>
<accession>A0A9P6B2N1</accession>
<evidence type="ECO:0000313" key="2">
    <source>
        <dbReference type="EMBL" id="KAF9515191.1"/>
    </source>
</evidence>
<feature type="compositionally biased region" description="Basic and acidic residues" evidence="1">
    <location>
        <begin position="39"/>
        <end position="48"/>
    </location>
</feature>
<dbReference type="EMBL" id="MU128952">
    <property type="protein sequence ID" value="KAF9515191.1"/>
    <property type="molecule type" value="Genomic_DNA"/>
</dbReference>
<feature type="region of interest" description="Disordered" evidence="1">
    <location>
        <begin position="10"/>
        <end position="89"/>
    </location>
</feature>
<organism evidence="2 3">
    <name type="scientific">Hydnum rufescens UP504</name>
    <dbReference type="NCBI Taxonomy" id="1448309"/>
    <lineage>
        <taxon>Eukaryota</taxon>
        <taxon>Fungi</taxon>
        <taxon>Dikarya</taxon>
        <taxon>Basidiomycota</taxon>
        <taxon>Agaricomycotina</taxon>
        <taxon>Agaricomycetes</taxon>
        <taxon>Cantharellales</taxon>
        <taxon>Hydnaceae</taxon>
        <taxon>Hydnum</taxon>
    </lineage>
</organism>
<sequence length="213" mass="23655">MRFAICITESRGASSPLHTVATQASGTWGKDLLDEVDEGERKDSKEGWADCEGEQADREGERADRKGEWADRKDEQADCKGKREDGKANGQMAKANGQMAKANGQAAKAYEFQMVWPTGFHDEADQNIQFLLTQIGLTSSHDEENHEETVALEAGGLPLPWGLGFCMRAEESTRQTFEVGLLSCREVKMDHTILFEVEVQGKIAVRFQSHSFV</sequence>
<evidence type="ECO:0000256" key="1">
    <source>
        <dbReference type="SAM" id="MobiDB-lite"/>
    </source>
</evidence>
<comment type="caution">
    <text evidence="2">The sequence shown here is derived from an EMBL/GenBank/DDBJ whole genome shotgun (WGS) entry which is preliminary data.</text>
</comment>
<proteinExistence type="predicted"/>
<gene>
    <name evidence="2" type="ORF">BS47DRAFT_1361108</name>
</gene>
<protein>
    <submittedName>
        <fullName evidence="2">Uncharacterized protein</fullName>
    </submittedName>
</protein>
<dbReference type="Proteomes" id="UP000886523">
    <property type="component" value="Unassembled WGS sequence"/>
</dbReference>
<evidence type="ECO:0000313" key="3">
    <source>
        <dbReference type="Proteomes" id="UP000886523"/>
    </source>
</evidence>
<feature type="compositionally biased region" description="Basic and acidic residues" evidence="1">
    <location>
        <begin position="55"/>
        <end position="87"/>
    </location>
</feature>
<dbReference type="AlphaFoldDB" id="A0A9P6B2N1"/>